<dbReference type="AlphaFoldDB" id="H7EPD4"/>
<feature type="chain" id="PRO_5003608822" description="Lipoprotein" evidence="1">
    <location>
        <begin position="29"/>
        <end position="323"/>
    </location>
</feature>
<name>H7EPD4_9SPIR</name>
<gene>
    <name evidence="2" type="ORF">TresaDRAFT_0240</name>
</gene>
<organism evidence="2 3">
    <name type="scientific">Treponema saccharophilum DSM 2985</name>
    <dbReference type="NCBI Taxonomy" id="907348"/>
    <lineage>
        <taxon>Bacteria</taxon>
        <taxon>Pseudomonadati</taxon>
        <taxon>Spirochaetota</taxon>
        <taxon>Spirochaetia</taxon>
        <taxon>Spirochaetales</taxon>
        <taxon>Treponemataceae</taxon>
        <taxon>Treponema</taxon>
    </lineage>
</organism>
<dbReference type="RefSeq" id="WP_002706454.1">
    <property type="nucleotide sequence ID" value="NZ_AGRW01000054.1"/>
</dbReference>
<comment type="caution">
    <text evidence="2">The sequence shown here is derived from an EMBL/GenBank/DDBJ whole genome shotgun (WGS) entry which is preliminary data.</text>
</comment>
<proteinExistence type="predicted"/>
<dbReference type="eggNOG" id="ENOG5031CHN">
    <property type="taxonomic scope" value="Bacteria"/>
</dbReference>
<keyword evidence="3" id="KW-1185">Reference proteome</keyword>
<dbReference type="STRING" id="907348.TresaDRAFT_0240"/>
<protein>
    <recommendedName>
        <fullName evidence="4">Lipoprotein</fullName>
    </recommendedName>
</protein>
<dbReference type="PROSITE" id="PS51257">
    <property type="entry name" value="PROKAR_LIPOPROTEIN"/>
    <property type="match status" value="1"/>
</dbReference>
<evidence type="ECO:0000256" key="1">
    <source>
        <dbReference type="SAM" id="SignalP"/>
    </source>
</evidence>
<evidence type="ECO:0008006" key="4">
    <source>
        <dbReference type="Google" id="ProtNLM"/>
    </source>
</evidence>
<dbReference type="EMBL" id="AGRW01000054">
    <property type="protein sequence ID" value="EIC00767.1"/>
    <property type="molecule type" value="Genomic_DNA"/>
</dbReference>
<evidence type="ECO:0000313" key="2">
    <source>
        <dbReference type="EMBL" id="EIC00767.1"/>
    </source>
</evidence>
<keyword evidence="1" id="KW-0732">Signal</keyword>
<feature type="signal peptide" evidence="1">
    <location>
        <begin position="1"/>
        <end position="28"/>
    </location>
</feature>
<dbReference type="Proteomes" id="UP000003571">
    <property type="component" value="Unassembled WGS sequence"/>
</dbReference>
<evidence type="ECO:0000313" key="3">
    <source>
        <dbReference type="Proteomes" id="UP000003571"/>
    </source>
</evidence>
<reference evidence="2 3" key="1">
    <citation type="submission" date="2011-09" db="EMBL/GenBank/DDBJ databases">
        <title>The draft genome of Treponema saccharophilum DSM 2985.</title>
        <authorList>
            <consortium name="US DOE Joint Genome Institute (JGI-PGF)"/>
            <person name="Lucas S."/>
            <person name="Copeland A."/>
            <person name="Lapidus A."/>
            <person name="Glavina del Rio T."/>
            <person name="Dalin E."/>
            <person name="Tice H."/>
            <person name="Bruce D."/>
            <person name="Goodwin L."/>
            <person name="Pitluck S."/>
            <person name="Peters L."/>
            <person name="Kyrpides N."/>
            <person name="Mavromatis K."/>
            <person name="Ivanova N."/>
            <person name="Markowitz V."/>
            <person name="Cheng J.-F."/>
            <person name="Hugenholtz P."/>
            <person name="Woyke T."/>
            <person name="Wu D."/>
            <person name="Gronow S."/>
            <person name="Wellnitz S."/>
            <person name="Brambilla E."/>
            <person name="Klenk H.-P."/>
            <person name="Eisen J.A."/>
        </authorList>
    </citation>
    <scope>NUCLEOTIDE SEQUENCE [LARGE SCALE GENOMIC DNA]</scope>
    <source>
        <strain evidence="2 3">DSM 2985</strain>
    </source>
</reference>
<dbReference type="PATRIC" id="fig|907348.3.peg.2833"/>
<sequence length="323" mass="34250">MKITKRMIKISLGALSFALFSCASNDFADELQTDKPAVEKDGQETSESGDVAVGHDASSFIAMLDGVSMSVESAPRETTKLKPFPSAFSVKVTKDGNALPNFGVAVSYPASRDAAGKTVYRTATLETDLDGNAIFMPPVPTFAFRDKISFEPAFSEAVGDSVAEEIAGHGTTAEFNVRTNMRNAGGVISLLEYKKDGTAVLGDSISSSKLLINLIKAGFTRIGNDDFTPAIKKGDTAKIYSDTRRYNGSMAYLIFGTVKYDEDAEDGEVALVADVSCMNLKAESADAGNLILFSTTKRAAGKTVAEAREAISAALASEIDYGM</sequence>
<dbReference type="OrthoDB" id="356746at2"/>
<accession>H7EPD4</accession>